<gene>
    <name evidence="2" type="ORF">GSOID_T00023468001</name>
</gene>
<sequence length="382" mass="43298">MTKIYISLVCGNLIIGRSIRLQQIRLQEIISLTTALIVIRRPDEIHPCSKEEFQSSKINQKGKGRVRQEGRSNGKLSIANRSFASSQISERVMKNFRETCSYDLTVSCSIDHTDSSLIIRRTCYDFSLPRRSNYHKKISTLSSLFTNLFYPSNFIAQNEGGRIYSGFYPLLSNRYEITIITPCPPRPPRPPRPPYPARSGKVRQTRPRAYISAPLFTISHSCFYYQYKTNQIQVAIFLRRLKTTKSEMSRKARNDWEGPASQEPGENLHVFGNRFGAQIWAAKSEFGKFVGSVLLFASLIEDYETNAADLEIEADSYIFEGYPEQHLEVRLSAEAIKLSARGIELASCMIYALVCMKFANEKCLLNPAKSGEPLGTRVLGAD</sequence>
<reference evidence="2" key="1">
    <citation type="journal article" date="2010" name="Science">
        <title>Plasticity of animal genome architecture unmasked by rapid evolution of a pelagic tunicate.</title>
        <authorList>
            <person name="Denoeud F."/>
            <person name="Henriet S."/>
            <person name="Mungpakdee S."/>
            <person name="Aury J.M."/>
            <person name="Da Silva C."/>
            <person name="Brinkmann H."/>
            <person name="Mikhaleva J."/>
            <person name="Olsen L.C."/>
            <person name="Jubin C."/>
            <person name="Canestro C."/>
            <person name="Bouquet J.M."/>
            <person name="Danks G."/>
            <person name="Poulain J."/>
            <person name="Campsteijn C."/>
            <person name="Adamski M."/>
            <person name="Cross I."/>
            <person name="Yadetie F."/>
            <person name="Muffato M."/>
            <person name="Louis A."/>
            <person name="Butcher S."/>
            <person name="Tsagkogeorga G."/>
            <person name="Konrad A."/>
            <person name="Singh S."/>
            <person name="Jensen M.F."/>
            <person name="Cong E.H."/>
            <person name="Eikeseth-Otteraa H."/>
            <person name="Noel B."/>
            <person name="Anthouard V."/>
            <person name="Porcel B.M."/>
            <person name="Kachouri-Lafond R."/>
            <person name="Nishino A."/>
            <person name="Ugolini M."/>
            <person name="Chourrout P."/>
            <person name="Nishida H."/>
            <person name="Aasland R."/>
            <person name="Huzurbazar S."/>
            <person name="Westhof E."/>
            <person name="Delsuc F."/>
            <person name="Lehrach H."/>
            <person name="Reinhardt R."/>
            <person name="Weissenbach J."/>
            <person name="Roy S.W."/>
            <person name="Artiguenave F."/>
            <person name="Postlethwait J.H."/>
            <person name="Manak J.R."/>
            <person name="Thompson E.M."/>
            <person name="Jaillon O."/>
            <person name="Du Pasquier L."/>
            <person name="Boudinot P."/>
            <person name="Liberles D.A."/>
            <person name="Volff J.N."/>
            <person name="Philippe H."/>
            <person name="Lenhard B."/>
            <person name="Roest Crollius H."/>
            <person name="Wincker P."/>
            <person name="Chourrout D."/>
        </authorList>
    </citation>
    <scope>NUCLEOTIDE SEQUENCE [LARGE SCALE GENOMIC DNA]</scope>
</reference>
<proteinExistence type="predicted"/>
<dbReference type="Proteomes" id="UP000011014">
    <property type="component" value="Unassembled WGS sequence"/>
</dbReference>
<feature type="compositionally biased region" description="Pro residues" evidence="1">
    <location>
        <begin position="182"/>
        <end position="196"/>
    </location>
</feature>
<name>E4Z121_OIKDI</name>
<feature type="region of interest" description="Disordered" evidence="1">
    <location>
        <begin position="182"/>
        <end position="201"/>
    </location>
</feature>
<evidence type="ECO:0000256" key="1">
    <source>
        <dbReference type="SAM" id="MobiDB-lite"/>
    </source>
</evidence>
<evidence type="ECO:0000313" key="2">
    <source>
        <dbReference type="EMBL" id="CBY41399.1"/>
    </source>
</evidence>
<accession>E4Z121</accession>
<dbReference type="AlphaFoldDB" id="E4Z121"/>
<protein>
    <submittedName>
        <fullName evidence="2">Uncharacterized protein</fullName>
    </submittedName>
</protein>
<dbReference type="EMBL" id="FN656420">
    <property type="protein sequence ID" value="CBY41399.1"/>
    <property type="molecule type" value="Genomic_DNA"/>
</dbReference>
<organism evidence="2">
    <name type="scientific">Oikopleura dioica</name>
    <name type="common">Tunicate</name>
    <dbReference type="NCBI Taxonomy" id="34765"/>
    <lineage>
        <taxon>Eukaryota</taxon>
        <taxon>Metazoa</taxon>
        <taxon>Chordata</taxon>
        <taxon>Tunicata</taxon>
        <taxon>Appendicularia</taxon>
        <taxon>Copelata</taxon>
        <taxon>Oikopleuridae</taxon>
        <taxon>Oikopleura</taxon>
    </lineage>
</organism>